<feature type="compositionally biased region" description="Basic and acidic residues" evidence="1">
    <location>
        <begin position="56"/>
        <end position="76"/>
    </location>
</feature>
<feature type="compositionally biased region" description="Basic and acidic residues" evidence="1">
    <location>
        <begin position="263"/>
        <end position="294"/>
    </location>
</feature>
<organism evidence="2 3">
    <name type="scientific">Stichopus japonicus</name>
    <name type="common">Sea cucumber</name>
    <dbReference type="NCBI Taxonomy" id="307972"/>
    <lineage>
        <taxon>Eukaryota</taxon>
        <taxon>Metazoa</taxon>
        <taxon>Echinodermata</taxon>
        <taxon>Eleutherozoa</taxon>
        <taxon>Echinozoa</taxon>
        <taxon>Holothuroidea</taxon>
        <taxon>Aspidochirotacea</taxon>
        <taxon>Aspidochirotida</taxon>
        <taxon>Stichopodidae</taxon>
        <taxon>Apostichopus</taxon>
    </lineage>
</organism>
<proteinExistence type="predicted"/>
<accession>A0A2G8L5X9</accession>
<evidence type="ECO:0000313" key="2">
    <source>
        <dbReference type="EMBL" id="PIK55664.1"/>
    </source>
</evidence>
<feature type="compositionally biased region" description="Basic and acidic residues" evidence="1">
    <location>
        <begin position="394"/>
        <end position="406"/>
    </location>
</feature>
<feature type="compositionally biased region" description="Basic and acidic residues" evidence="1">
    <location>
        <begin position="170"/>
        <end position="201"/>
    </location>
</feature>
<feature type="compositionally biased region" description="Polar residues" evidence="1">
    <location>
        <begin position="77"/>
        <end position="91"/>
    </location>
</feature>
<dbReference type="Proteomes" id="UP000230750">
    <property type="component" value="Unassembled WGS sequence"/>
</dbReference>
<name>A0A2G8L5X9_STIJA</name>
<protein>
    <submittedName>
        <fullName evidence="2">Putative N-lysine methyltransferase SETD8-B</fullName>
    </submittedName>
</protein>
<feature type="compositionally biased region" description="Basic and acidic residues" evidence="1">
    <location>
        <begin position="92"/>
        <end position="108"/>
    </location>
</feature>
<feature type="compositionally biased region" description="Polar residues" evidence="1">
    <location>
        <begin position="250"/>
        <end position="262"/>
    </location>
</feature>
<keyword evidence="2" id="KW-0808">Transferase</keyword>
<dbReference type="GO" id="GO:0032259">
    <property type="term" value="P:methylation"/>
    <property type="evidence" value="ECO:0007669"/>
    <property type="project" value="UniProtKB-KW"/>
</dbReference>
<reference evidence="2 3" key="1">
    <citation type="journal article" date="2017" name="PLoS Biol.">
        <title>The sea cucumber genome provides insights into morphological evolution and visceral regeneration.</title>
        <authorList>
            <person name="Zhang X."/>
            <person name="Sun L."/>
            <person name="Yuan J."/>
            <person name="Sun Y."/>
            <person name="Gao Y."/>
            <person name="Zhang L."/>
            <person name="Li S."/>
            <person name="Dai H."/>
            <person name="Hamel J.F."/>
            <person name="Liu C."/>
            <person name="Yu Y."/>
            <person name="Liu S."/>
            <person name="Lin W."/>
            <person name="Guo K."/>
            <person name="Jin S."/>
            <person name="Xu P."/>
            <person name="Storey K.B."/>
            <person name="Huan P."/>
            <person name="Zhang T."/>
            <person name="Zhou Y."/>
            <person name="Zhang J."/>
            <person name="Lin C."/>
            <person name="Li X."/>
            <person name="Xing L."/>
            <person name="Huo D."/>
            <person name="Sun M."/>
            <person name="Wang L."/>
            <person name="Mercier A."/>
            <person name="Li F."/>
            <person name="Yang H."/>
            <person name="Xiang J."/>
        </authorList>
    </citation>
    <scope>NUCLEOTIDE SEQUENCE [LARGE SCALE GENOMIC DNA]</scope>
    <source>
        <strain evidence="2">Shaxun</strain>
        <tissue evidence="2">Muscle</tissue>
    </source>
</reference>
<sequence>MKVIELMGKPRLCLFAMVDIPENTELLYDYGLTSGFQFPPPYYTSWSTTSGPSSYENKHNGGECSKTRTVDSRNISRESQGTFEQEANFSSKSKDDCNSADIITDHEGNVTPNFRENHGSSSERETCGEEEIQLQVEAEPGLNKTKNGKNHHEETVPESSFSAVSTNVSRESHGTFEHEAALSSKSKDDCNTADIITDHEGNVTPNLRENHGSSSERETCGEEEIHLQVEAEPGLNKTKNGKNHHEETVPESSFSAVSTNVSRESHGTFEHEAALSSKSKDDCNSADIITDHEGNVTPNLRENHGSSSERETCGEEEIQLQVEAEPGLNKTKNGKNHHEETVPESSFSAVSTNVSRESHGTFEHEAALSSKSKDDCNSADIITDHEGNVTPNLRENHGSSSERETCGEEEIQLQVEAEPGLNKTKNGKNHHEETVPESSFSAVSTNVSRESHGTFEHEAALSSKSKDDCNSADIITDQKVMLHPTSERIMVLVQKEKLVERKKYSCK</sequence>
<evidence type="ECO:0000256" key="1">
    <source>
        <dbReference type="SAM" id="MobiDB-lite"/>
    </source>
</evidence>
<evidence type="ECO:0000313" key="3">
    <source>
        <dbReference type="Proteomes" id="UP000230750"/>
    </source>
</evidence>
<keyword evidence="3" id="KW-1185">Reference proteome</keyword>
<feature type="compositionally biased region" description="Polar residues" evidence="1">
    <location>
        <begin position="157"/>
        <end position="169"/>
    </location>
</feature>
<feature type="compositionally biased region" description="Basic and acidic residues" evidence="1">
    <location>
        <begin position="208"/>
        <end position="229"/>
    </location>
</feature>
<gene>
    <name evidence="2" type="ORF">BSL78_07435</name>
</gene>
<feature type="region of interest" description="Disordered" evidence="1">
    <location>
        <begin position="48"/>
        <end position="442"/>
    </location>
</feature>
<feature type="compositionally biased region" description="Polar residues" evidence="1">
    <location>
        <begin position="343"/>
        <end position="355"/>
    </location>
</feature>
<dbReference type="EMBL" id="MRZV01000206">
    <property type="protein sequence ID" value="PIK55664.1"/>
    <property type="molecule type" value="Genomic_DNA"/>
</dbReference>
<comment type="caution">
    <text evidence="2">The sequence shown here is derived from an EMBL/GenBank/DDBJ whole genome shotgun (WGS) entry which is preliminary data.</text>
</comment>
<feature type="compositionally biased region" description="Basic and acidic residues" evidence="1">
    <location>
        <begin position="301"/>
        <end position="313"/>
    </location>
</feature>
<dbReference type="Gene3D" id="2.170.270.10">
    <property type="entry name" value="SET domain"/>
    <property type="match status" value="1"/>
</dbReference>
<feature type="compositionally biased region" description="Basic and acidic residues" evidence="1">
    <location>
        <begin position="115"/>
        <end position="127"/>
    </location>
</feature>
<dbReference type="AlphaFoldDB" id="A0A2G8L5X9"/>
<keyword evidence="2" id="KW-0489">Methyltransferase</keyword>
<dbReference type="GO" id="GO:0008168">
    <property type="term" value="F:methyltransferase activity"/>
    <property type="evidence" value="ECO:0007669"/>
    <property type="project" value="UniProtKB-KW"/>
</dbReference>
<feature type="compositionally biased region" description="Basic and acidic residues" evidence="1">
    <location>
        <begin position="356"/>
        <end position="387"/>
    </location>
</feature>
<dbReference type="InterPro" id="IPR046341">
    <property type="entry name" value="SET_dom_sf"/>
</dbReference>